<evidence type="ECO:0000313" key="3">
    <source>
        <dbReference type="Proteomes" id="UP000772812"/>
    </source>
</evidence>
<dbReference type="EMBL" id="JAACYA010000002">
    <property type="protein sequence ID" value="MBK3333299.1"/>
    <property type="molecule type" value="Genomic_DNA"/>
</dbReference>
<evidence type="ECO:0008006" key="4">
    <source>
        <dbReference type="Google" id="ProtNLM"/>
    </source>
</evidence>
<keyword evidence="1" id="KW-0732">Signal</keyword>
<reference evidence="2 3" key="1">
    <citation type="journal article" date="2021" name="Syst. Appl. Microbiol.">
        <title>Persephonella atlantica sp. nov.: How to adapt to physico-chemical gradients in high temperature hydrothermal habitats.</title>
        <authorList>
            <person name="Francois D.X."/>
            <person name="Godfroy A."/>
            <person name="Mathien C."/>
            <person name="Aube J."/>
            <person name="Cathalot C."/>
            <person name="Lesongeur F."/>
            <person name="L'Haridon S."/>
            <person name="Philippon X."/>
            <person name="Roussel E.G."/>
        </authorList>
    </citation>
    <scope>NUCLEOTIDE SEQUENCE [LARGE SCALE GENOMIC DNA]</scope>
    <source>
        <strain evidence="2 3">MO1340</strain>
    </source>
</reference>
<proteinExistence type="predicted"/>
<name>A0ABS1GK48_9AQUI</name>
<organism evidence="2 3">
    <name type="scientific">Persephonella atlantica</name>
    <dbReference type="NCBI Taxonomy" id="2699429"/>
    <lineage>
        <taxon>Bacteria</taxon>
        <taxon>Pseudomonadati</taxon>
        <taxon>Aquificota</taxon>
        <taxon>Aquificia</taxon>
        <taxon>Aquificales</taxon>
        <taxon>Hydrogenothermaceae</taxon>
        <taxon>Persephonella</taxon>
    </lineage>
</organism>
<accession>A0ABS1GK48</accession>
<evidence type="ECO:0000256" key="1">
    <source>
        <dbReference type="SAM" id="SignalP"/>
    </source>
</evidence>
<comment type="caution">
    <text evidence="2">The sequence shown here is derived from an EMBL/GenBank/DDBJ whole genome shotgun (WGS) entry which is preliminary data.</text>
</comment>
<sequence>MKKFIGGAVLLLLTLFISSKAQENFIDIFHSKISQIVHGTVEKFDTFFADPRIKEETRAYIRLRAGFRYETVPDFQKIQKIDFKIRLAKIEKHLGLFVKSYRNRITRREEEEPLDISQENKDAVSVGVEHSSKVRKLLKHRFSLGITSSPKIYARYDIYNIPVIYKRWEITVYQRFRAERRLTQNRLEETTQIYIDRLVAPETVWRIYLDRYKASNVSHQTLNYYTSIRTLKKMWKKPLAVEMLAGMTQSRLINGSVSLYTIQSRFRLNFYKRWAFFNVYIGTNWHRERGFKGTPFIYVFFEFYFGKV</sequence>
<feature type="signal peptide" evidence="1">
    <location>
        <begin position="1"/>
        <end position="21"/>
    </location>
</feature>
<dbReference type="Proteomes" id="UP000772812">
    <property type="component" value="Unassembled WGS sequence"/>
</dbReference>
<keyword evidence="3" id="KW-1185">Reference proteome</keyword>
<gene>
    <name evidence="2" type="ORF">GWK41_09470</name>
</gene>
<dbReference type="RefSeq" id="WP_200674845.1">
    <property type="nucleotide sequence ID" value="NZ_JAACYA010000002.1"/>
</dbReference>
<protein>
    <recommendedName>
        <fullName evidence="4">DUF3570 domain-containing protein</fullName>
    </recommendedName>
</protein>
<feature type="chain" id="PRO_5046070273" description="DUF3570 domain-containing protein" evidence="1">
    <location>
        <begin position="22"/>
        <end position="308"/>
    </location>
</feature>
<evidence type="ECO:0000313" key="2">
    <source>
        <dbReference type="EMBL" id="MBK3333299.1"/>
    </source>
</evidence>